<dbReference type="EMBL" id="JAUHPW010000001">
    <property type="protein sequence ID" value="MDN4474681.1"/>
    <property type="molecule type" value="Genomic_DNA"/>
</dbReference>
<name>A0ABT8G6D1_9MICO</name>
<proteinExistence type="predicted"/>
<gene>
    <name evidence="2" type="ORF">QQX09_02305</name>
</gene>
<dbReference type="Proteomes" id="UP001172728">
    <property type="component" value="Unassembled WGS sequence"/>
</dbReference>
<protein>
    <recommendedName>
        <fullName evidence="4">Integral membrane protein</fullName>
    </recommendedName>
</protein>
<dbReference type="RefSeq" id="WP_301131078.1">
    <property type="nucleotide sequence ID" value="NZ_JAUHPW010000001.1"/>
</dbReference>
<comment type="caution">
    <text evidence="2">The sequence shown here is derived from an EMBL/GenBank/DDBJ whole genome shotgun (WGS) entry which is preliminary data.</text>
</comment>
<keyword evidence="1" id="KW-1133">Transmembrane helix</keyword>
<evidence type="ECO:0000313" key="2">
    <source>
        <dbReference type="EMBL" id="MDN4474681.1"/>
    </source>
</evidence>
<keyword evidence="1" id="KW-0472">Membrane</keyword>
<keyword evidence="1" id="KW-0812">Transmembrane</keyword>
<sequence>MSALRTVLSALLIIVGGSLIALWAVSGVVVKAVEDGTAVQAIAARALDNDVIVDAVGDAIADGALDALADAGLDLSLLGLDDVVRDAIAGAARTRDFREAVLAQVDDAHGQLSAELTEEDRAPGPLVIDVDASAYVNGQIDRIPVVGERAPEVSLAPVPVEVMDADTFDDVRTGYRLMELAQRWALWAGLALIVLGLFVTHRLRWFMAKAGLAVGAIAGGLWLALRWWGVDGIAAVLPGGADGTAGSALVRIVSEDTVAMLEDRLSVIALIGFAVAAVFLVVALVTRPRVR</sequence>
<feature type="transmembrane region" description="Helical" evidence="1">
    <location>
        <begin position="184"/>
        <end position="203"/>
    </location>
</feature>
<accession>A0ABT8G6D1</accession>
<feature type="transmembrane region" description="Helical" evidence="1">
    <location>
        <begin position="265"/>
        <end position="285"/>
    </location>
</feature>
<feature type="transmembrane region" description="Helical" evidence="1">
    <location>
        <begin position="210"/>
        <end position="228"/>
    </location>
</feature>
<evidence type="ECO:0000313" key="3">
    <source>
        <dbReference type="Proteomes" id="UP001172728"/>
    </source>
</evidence>
<evidence type="ECO:0008006" key="4">
    <source>
        <dbReference type="Google" id="ProtNLM"/>
    </source>
</evidence>
<reference evidence="2" key="1">
    <citation type="submission" date="2023-06" db="EMBL/GenBank/DDBJ databases">
        <title>Sysu t00192.</title>
        <authorList>
            <person name="Gao L."/>
            <person name="Fang B.-Z."/>
            <person name="Li W.-J."/>
        </authorList>
    </citation>
    <scope>NUCLEOTIDE SEQUENCE</scope>
    <source>
        <strain evidence="2">SYSU T00192</strain>
    </source>
</reference>
<organism evidence="2 3">
    <name type="scientific">Demequina litoralis</name>
    <dbReference type="NCBI Taxonomy" id="3051660"/>
    <lineage>
        <taxon>Bacteria</taxon>
        <taxon>Bacillati</taxon>
        <taxon>Actinomycetota</taxon>
        <taxon>Actinomycetes</taxon>
        <taxon>Micrococcales</taxon>
        <taxon>Demequinaceae</taxon>
        <taxon>Demequina</taxon>
    </lineage>
</organism>
<keyword evidence="3" id="KW-1185">Reference proteome</keyword>
<evidence type="ECO:0000256" key="1">
    <source>
        <dbReference type="SAM" id="Phobius"/>
    </source>
</evidence>